<dbReference type="GO" id="GO:0004519">
    <property type="term" value="F:endonuclease activity"/>
    <property type="evidence" value="ECO:0007669"/>
    <property type="project" value="UniProtKB-KW"/>
</dbReference>
<keyword evidence="2" id="KW-0540">Nuclease</keyword>
<evidence type="ECO:0000259" key="1">
    <source>
        <dbReference type="Pfam" id="PF03372"/>
    </source>
</evidence>
<proteinExistence type="predicted"/>
<dbReference type="Pfam" id="PF03372">
    <property type="entry name" value="Exo_endo_phos"/>
    <property type="match status" value="1"/>
</dbReference>
<evidence type="ECO:0000313" key="2">
    <source>
        <dbReference type="EMBL" id="AYL39703.1"/>
    </source>
</evidence>
<feature type="domain" description="Endonuclease/exonuclease/phosphatase" evidence="1">
    <location>
        <begin position="25"/>
        <end position="288"/>
    </location>
</feature>
<keyword evidence="3" id="KW-1185">Reference proteome</keyword>
<evidence type="ECO:0000313" key="3">
    <source>
        <dbReference type="Proteomes" id="UP000282170"/>
    </source>
</evidence>
<protein>
    <submittedName>
        <fullName evidence="2">Endonuclease/exonuclease/phosphatase</fullName>
    </submittedName>
</protein>
<reference evidence="2 3" key="1">
    <citation type="submission" date="2017-09" db="EMBL/GenBank/DDBJ databases">
        <authorList>
            <person name="Zhang H."/>
            <person name="Hu S."/>
            <person name="Xu J."/>
            <person name="He Z."/>
        </authorList>
    </citation>
    <scope>NUCLEOTIDE SEQUENCE [LARGE SCALE GENOMIC DNA]</scope>
    <source>
        <strain evidence="2 3">TXX3120</strain>
    </source>
</reference>
<dbReference type="GO" id="GO:0004527">
    <property type="term" value="F:exonuclease activity"/>
    <property type="evidence" value="ECO:0007669"/>
    <property type="project" value="UniProtKB-KW"/>
</dbReference>
<accession>A0A494UXN2</accession>
<sequence>MPTATAQADTAQSQASSAGTYNVWQWNVAGNTFHRGSSDTNMVSLAATSMVNRDADFAAFNELCRGQYDALVEQLRAKNWPVDETNFARFEPSRAANTGVCGEDEDEFGNAIFSKRPLGTAARIDLADDGSLYERRNLLCAPLADGSGVRFCATHLTTVDSVKYTQINEIKNRLEGWHGAGEKVLIAGDFNVQPHYPSMNPVYSASVDTQYNDNNVGAYRELDDNDPGNCWGYGEPTTNAGATNSPCGGAQKLDLILVRESALASPGSYSADSLVTSENCTVGLCSDHRILTGTVTLK</sequence>
<gene>
    <name evidence="2" type="ORF">CNQ36_26430</name>
</gene>
<dbReference type="AlphaFoldDB" id="A0A494UXN2"/>
<keyword evidence="2" id="KW-0255">Endonuclease</keyword>
<dbReference type="SUPFAM" id="SSF56219">
    <property type="entry name" value="DNase I-like"/>
    <property type="match status" value="1"/>
</dbReference>
<dbReference type="Proteomes" id="UP000282170">
    <property type="component" value="Chromosome"/>
</dbReference>
<keyword evidence="2" id="KW-0378">Hydrolase</keyword>
<dbReference type="EMBL" id="CP023407">
    <property type="protein sequence ID" value="AYL39703.1"/>
    <property type="molecule type" value="Genomic_DNA"/>
</dbReference>
<dbReference type="Gene3D" id="3.60.10.10">
    <property type="entry name" value="Endonuclease/exonuclease/phosphatase"/>
    <property type="match status" value="1"/>
</dbReference>
<dbReference type="InterPro" id="IPR005135">
    <property type="entry name" value="Endo/exonuclease/phosphatase"/>
</dbReference>
<keyword evidence="2" id="KW-0269">Exonuclease</keyword>
<name>A0A494UXN2_9ACTN</name>
<dbReference type="InterPro" id="IPR036691">
    <property type="entry name" value="Endo/exonu/phosph_ase_sf"/>
</dbReference>
<organism evidence="2 3">
    <name type="scientific">Streptomyces fungicidicus</name>
    <dbReference type="NCBI Taxonomy" id="68203"/>
    <lineage>
        <taxon>Bacteria</taxon>
        <taxon>Bacillati</taxon>
        <taxon>Actinomycetota</taxon>
        <taxon>Actinomycetes</taxon>
        <taxon>Kitasatosporales</taxon>
        <taxon>Streptomycetaceae</taxon>
        <taxon>Streptomyces</taxon>
    </lineage>
</organism>
<dbReference type="KEGG" id="sfug:CNQ36_26430"/>